<feature type="transmembrane region" description="Helical" evidence="15">
    <location>
        <begin position="12"/>
        <end position="37"/>
    </location>
</feature>
<evidence type="ECO:0000259" key="16">
    <source>
        <dbReference type="PROSITE" id="PS50109"/>
    </source>
</evidence>
<dbReference type="EMBL" id="CDGG01000001">
    <property type="protein sequence ID" value="CEI81629.1"/>
    <property type="molecule type" value="Genomic_DNA"/>
</dbReference>
<dbReference type="CDD" id="cd00082">
    <property type="entry name" value="HisKA"/>
    <property type="match status" value="1"/>
</dbReference>
<dbReference type="PROSITE" id="PS50109">
    <property type="entry name" value="HIS_KIN"/>
    <property type="match status" value="1"/>
</dbReference>
<feature type="domain" description="HAMP" evidence="17">
    <location>
        <begin position="77"/>
        <end position="129"/>
    </location>
</feature>
<dbReference type="PRINTS" id="PR00344">
    <property type="entry name" value="BCTRLSENSOR"/>
</dbReference>
<feature type="coiled-coil region" evidence="14">
    <location>
        <begin position="110"/>
        <end position="144"/>
    </location>
</feature>
<gene>
    <name evidence="18" type="primary">yycG_2</name>
    <name evidence="18" type="ORF">BN997_01464</name>
</gene>
<keyword evidence="7 15" id="KW-0812">Transmembrane</keyword>
<evidence type="ECO:0000259" key="17">
    <source>
        <dbReference type="PROSITE" id="PS50885"/>
    </source>
</evidence>
<evidence type="ECO:0000256" key="2">
    <source>
        <dbReference type="ARBA" id="ARBA00004651"/>
    </source>
</evidence>
<comment type="subcellular location">
    <subcellularLocation>
        <location evidence="2">Cell membrane</location>
        <topology evidence="2">Multi-pass membrane protein</topology>
    </subcellularLocation>
</comment>
<sequence>MFPLSIRKRLILSNIAMILIPGALLLIAEIVLGYLLFVVFNGNPQGDDLKVFVQFRFIAIALILILTNGLLTYFMSRSIINPISKLSTAAKKISEGDLEYSVQSDKKDELGELANTFETMRLKLKEADREQKRYEANRQELIASISHDLKTPLTSIKGYVKGIQDGVANTPEKLDRYMDTIYRTANDMDGLIDELFLYSKLDLKKEAFQFEKVDLYAFYADFMEELAFNLEKEQGKAILAADPKKDYMVEADREKLRRVVMNIIQNSLKYIDKKQKEIQVNLTSDTDRIVVEMRDNGSGIREEDIPYIFESFYRTDASRNSATGGSGLGLSIAAKIIQAHGGEIWAESRRGQGTSIYFTLKRMM</sequence>
<dbReference type="PROSITE" id="PS50885">
    <property type="entry name" value="HAMP"/>
    <property type="match status" value="1"/>
</dbReference>
<dbReference type="SMART" id="SM00304">
    <property type="entry name" value="HAMP"/>
    <property type="match status" value="1"/>
</dbReference>
<evidence type="ECO:0000256" key="3">
    <source>
        <dbReference type="ARBA" id="ARBA00012438"/>
    </source>
</evidence>
<feature type="domain" description="Histidine kinase" evidence="16">
    <location>
        <begin position="144"/>
        <end position="364"/>
    </location>
</feature>
<dbReference type="Pfam" id="PF00672">
    <property type="entry name" value="HAMP"/>
    <property type="match status" value="1"/>
</dbReference>
<dbReference type="InterPro" id="IPR003661">
    <property type="entry name" value="HisK_dim/P_dom"/>
</dbReference>
<dbReference type="SMART" id="SM00387">
    <property type="entry name" value="HATPase_c"/>
    <property type="match status" value="1"/>
</dbReference>
<evidence type="ECO:0000256" key="1">
    <source>
        <dbReference type="ARBA" id="ARBA00000085"/>
    </source>
</evidence>
<dbReference type="Gene3D" id="1.10.287.130">
    <property type="match status" value="1"/>
</dbReference>
<keyword evidence="10" id="KW-0067">ATP-binding</keyword>
<dbReference type="Gene3D" id="3.30.565.10">
    <property type="entry name" value="Histidine kinase-like ATPase, C-terminal domain"/>
    <property type="match status" value="1"/>
</dbReference>
<dbReference type="AlphaFoldDB" id="A0A0A1MPD7"/>
<keyword evidence="12" id="KW-0902">Two-component regulatory system</keyword>
<dbReference type="InterPro" id="IPR050398">
    <property type="entry name" value="HssS/ArlS-like"/>
</dbReference>
<evidence type="ECO:0000256" key="15">
    <source>
        <dbReference type="SAM" id="Phobius"/>
    </source>
</evidence>
<evidence type="ECO:0000256" key="7">
    <source>
        <dbReference type="ARBA" id="ARBA00022692"/>
    </source>
</evidence>
<evidence type="ECO:0000256" key="9">
    <source>
        <dbReference type="ARBA" id="ARBA00022777"/>
    </source>
</evidence>
<dbReference type="CDD" id="cd06225">
    <property type="entry name" value="HAMP"/>
    <property type="match status" value="1"/>
</dbReference>
<dbReference type="InterPro" id="IPR005467">
    <property type="entry name" value="His_kinase_dom"/>
</dbReference>
<evidence type="ECO:0000256" key="14">
    <source>
        <dbReference type="SAM" id="Coils"/>
    </source>
</evidence>
<evidence type="ECO:0000256" key="11">
    <source>
        <dbReference type="ARBA" id="ARBA00022989"/>
    </source>
</evidence>
<evidence type="ECO:0000256" key="6">
    <source>
        <dbReference type="ARBA" id="ARBA00022679"/>
    </source>
</evidence>
<keyword evidence="14" id="KW-0175">Coiled coil</keyword>
<dbReference type="PANTHER" id="PTHR45528">
    <property type="entry name" value="SENSOR HISTIDINE KINASE CPXA"/>
    <property type="match status" value="1"/>
</dbReference>
<keyword evidence="19" id="KW-1185">Reference proteome</keyword>
<dbReference type="InterPro" id="IPR003660">
    <property type="entry name" value="HAMP_dom"/>
</dbReference>
<evidence type="ECO:0000256" key="5">
    <source>
        <dbReference type="ARBA" id="ARBA00022553"/>
    </source>
</evidence>
<evidence type="ECO:0000256" key="10">
    <source>
        <dbReference type="ARBA" id="ARBA00022840"/>
    </source>
</evidence>
<keyword evidence="4" id="KW-1003">Cell membrane</keyword>
<protein>
    <recommendedName>
        <fullName evidence="3">histidine kinase</fullName>
        <ecNumber evidence="3">2.7.13.3</ecNumber>
    </recommendedName>
</protein>
<dbReference type="PANTHER" id="PTHR45528:SF1">
    <property type="entry name" value="SENSOR HISTIDINE KINASE CPXA"/>
    <property type="match status" value="1"/>
</dbReference>
<dbReference type="GO" id="GO:0005886">
    <property type="term" value="C:plasma membrane"/>
    <property type="evidence" value="ECO:0007669"/>
    <property type="project" value="UniProtKB-SubCell"/>
</dbReference>
<dbReference type="InterPro" id="IPR036890">
    <property type="entry name" value="HATPase_C_sf"/>
</dbReference>
<evidence type="ECO:0000256" key="8">
    <source>
        <dbReference type="ARBA" id="ARBA00022741"/>
    </source>
</evidence>
<name>A0A0A1MPD7_9BACI</name>
<keyword evidence="13 15" id="KW-0472">Membrane</keyword>
<dbReference type="SUPFAM" id="SSF55874">
    <property type="entry name" value="ATPase domain of HSP90 chaperone/DNA topoisomerase II/histidine kinase"/>
    <property type="match status" value="1"/>
</dbReference>
<dbReference type="CDD" id="cd00075">
    <property type="entry name" value="HATPase"/>
    <property type="match status" value="1"/>
</dbReference>
<dbReference type="InterPro" id="IPR036097">
    <property type="entry name" value="HisK_dim/P_sf"/>
</dbReference>
<evidence type="ECO:0000313" key="18">
    <source>
        <dbReference type="EMBL" id="CEI81629.1"/>
    </source>
</evidence>
<keyword evidence="6" id="KW-0808">Transferase</keyword>
<dbReference type="Gene3D" id="6.10.340.10">
    <property type="match status" value="1"/>
</dbReference>
<feature type="transmembrane region" description="Helical" evidence="15">
    <location>
        <begin position="57"/>
        <end position="75"/>
    </location>
</feature>
<keyword evidence="5" id="KW-0597">Phosphoprotein</keyword>
<dbReference type="Pfam" id="PF02518">
    <property type="entry name" value="HATPase_c"/>
    <property type="match status" value="1"/>
</dbReference>
<keyword evidence="9 18" id="KW-0418">Kinase</keyword>
<dbReference type="RefSeq" id="WP_244882344.1">
    <property type="nucleotide sequence ID" value="NZ_CDGG01000001.1"/>
</dbReference>
<evidence type="ECO:0000313" key="19">
    <source>
        <dbReference type="Proteomes" id="UP000040453"/>
    </source>
</evidence>
<dbReference type="GO" id="GO:0005524">
    <property type="term" value="F:ATP binding"/>
    <property type="evidence" value="ECO:0007669"/>
    <property type="project" value="UniProtKB-KW"/>
</dbReference>
<dbReference type="GO" id="GO:0000155">
    <property type="term" value="F:phosphorelay sensor kinase activity"/>
    <property type="evidence" value="ECO:0007669"/>
    <property type="project" value="InterPro"/>
</dbReference>
<dbReference type="EC" id="2.7.13.3" evidence="3"/>
<dbReference type="FunFam" id="3.30.565.10:FF:000006">
    <property type="entry name" value="Sensor histidine kinase WalK"/>
    <property type="match status" value="1"/>
</dbReference>
<dbReference type="FunFam" id="1.10.287.130:FF:000001">
    <property type="entry name" value="Two-component sensor histidine kinase"/>
    <property type="match status" value="1"/>
</dbReference>
<reference evidence="18 19" key="1">
    <citation type="submission" date="2014-11" db="EMBL/GenBank/DDBJ databases">
        <authorList>
            <person name="Urmite Genomes Urmite Genomes"/>
        </authorList>
    </citation>
    <scope>NUCLEOTIDE SEQUENCE [LARGE SCALE GENOMIC DNA]</scope>
    <source>
        <strain evidence="18 19">Oc5</strain>
    </source>
</reference>
<proteinExistence type="predicted"/>
<evidence type="ECO:0000256" key="4">
    <source>
        <dbReference type="ARBA" id="ARBA00022475"/>
    </source>
</evidence>
<keyword evidence="11 15" id="KW-1133">Transmembrane helix</keyword>
<dbReference type="Proteomes" id="UP000040453">
    <property type="component" value="Unassembled WGS sequence"/>
</dbReference>
<dbReference type="Pfam" id="PF00512">
    <property type="entry name" value="HisKA"/>
    <property type="match status" value="1"/>
</dbReference>
<organism evidence="18 19">
    <name type="scientific">Oceanobacillus oncorhynchi</name>
    <dbReference type="NCBI Taxonomy" id="545501"/>
    <lineage>
        <taxon>Bacteria</taxon>
        <taxon>Bacillati</taxon>
        <taxon>Bacillota</taxon>
        <taxon>Bacilli</taxon>
        <taxon>Bacillales</taxon>
        <taxon>Bacillaceae</taxon>
        <taxon>Oceanobacillus</taxon>
    </lineage>
</organism>
<accession>A0A0A1MPD7</accession>
<keyword evidence="8" id="KW-0547">Nucleotide-binding</keyword>
<evidence type="ECO:0000256" key="13">
    <source>
        <dbReference type="ARBA" id="ARBA00023136"/>
    </source>
</evidence>
<dbReference type="SUPFAM" id="SSF158472">
    <property type="entry name" value="HAMP domain-like"/>
    <property type="match status" value="1"/>
</dbReference>
<evidence type="ECO:0000256" key="12">
    <source>
        <dbReference type="ARBA" id="ARBA00023012"/>
    </source>
</evidence>
<dbReference type="InterPro" id="IPR003594">
    <property type="entry name" value="HATPase_dom"/>
</dbReference>
<dbReference type="SUPFAM" id="SSF47384">
    <property type="entry name" value="Homodimeric domain of signal transducing histidine kinase"/>
    <property type="match status" value="1"/>
</dbReference>
<comment type="catalytic activity">
    <reaction evidence="1">
        <text>ATP + protein L-histidine = ADP + protein N-phospho-L-histidine.</text>
        <dbReference type="EC" id="2.7.13.3"/>
    </reaction>
</comment>
<dbReference type="STRING" id="545501.BN997_01464"/>
<dbReference type="InterPro" id="IPR004358">
    <property type="entry name" value="Sig_transdc_His_kin-like_C"/>
</dbReference>
<dbReference type="SMART" id="SM00388">
    <property type="entry name" value="HisKA"/>
    <property type="match status" value="1"/>
</dbReference>